<dbReference type="STRING" id="151549.A0A4C1Y7K6"/>
<dbReference type="GO" id="GO:0003964">
    <property type="term" value="F:RNA-directed DNA polymerase activity"/>
    <property type="evidence" value="ECO:0007669"/>
    <property type="project" value="UniProtKB-KW"/>
</dbReference>
<feature type="region of interest" description="Disordered" evidence="1">
    <location>
        <begin position="1"/>
        <end position="29"/>
    </location>
</feature>
<protein>
    <submittedName>
        <fullName evidence="3">Probable RNA-directed DNA polymerase from transposon BS</fullName>
    </submittedName>
</protein>
<accession>A0A4C1Y7K6</accession>
<feature type="compositionally biased region" description="Polar residues" evidence="1">
    <location>
        <begin position="1"/>
        <end position="14"/>
    </location>
</feature>
<reference evidence="3 4" key="1">
    <citation type="journal article" date="2019" name="Commun. Biol.">
        <title>The bagworm genome reveals a unique fibroin gene that provides high tensile strength.</title>
        <authorList>
            <person name="Kono N."/>
            <person name="Nakamura H."/>
            <person name="Ohtoshi R."/>
            <person name="Tomita M."/>
            <person name="Numata K."/>
            <person name="Arakawa K."/>
        </authorList>
    </citation>
    <scope>NUCLEOTIDE SEQUENCE [LARGE SCALE GENOMIC DNA]</scope>
</reference>
<evidence type="ECO:0000256" key="1">
    <source>
        <dbReference type="SAM" id="MobiDB-lite"/>
    </source>
</evidence>
<name>A0A4C1Y7K6_EUMVA</name>
<keyword evidence="4" id="KW-1185">Reference proteome</keyword>
<keyword evidence="3" id="KW-0808">Transferase</keyword>
<dbReference type="AlphaFoldDB" id="A0A4C1Y7K6"/>
<dbReference type="PANTHER" id="PTHR19446">
    <property type="entry name" value="REVERSE TRANSCRIPTASES"/>
    <property type="match status" value="1"/>
</dbReference>
<dbReference type="Pfam" id="PF00078">
    <property type="entry name" value="RVT_1"/>
    <property type="match status" value="1"/>
</dbReference>
<evidence type="ECO:0000313" key="3">
    <source>
        <dbReference type="EMBL" id="GBP71323.1"/>
    </source>
</evidence>
<proteinExistence type="predicted"/>
<comment type="caution">
    <text evidence="3">The sequence shown here is derived from an EMBL/GenBank/DDBJ whole genome shotgun (WGS) entry which is preliminary data.</text>
</comment>
<dbReference type="Proteomes" id="UP000299102">
    <property type="component" value="Unassembled WGS sequence"/>
</dbReference>
<evidence type="ECO:0000313" key="4">
    <source>
        <dbReference type="Proteomes" id="UP000299102"/>
    </source>
</evidence>
<gene>
    <name evidence="3" type="primary">RTase</name>
    <name evidence="3" type="ORF">EVAR_57707_1</name>
</gene>
<dbReference type="InterPro" id="IPR000477">
    <property type="entry name" value="RT_dom"/>
</dbReference>
<organism evidence="3 4">
    <name type="scientific">Eumeta variegata</name>
    <name type="common">Bagworm moth</name>
    <name type="synonym">Eumeta japonica</name>
    <dbReference type="NCBI Taxonomy" id="151549"/>
    <lineage>
        <taxon>Eukaryota</taxon>
        <taxon>Metazoa</taxon>
        <taxon>Ecdysozoa</taxon>
        <taxon>Arthropoda</taxon>
        <taxon>Hexapoda</taxon>
        <taxon>Insecta</taxon>
        <taxon>Pterygota</taxon>
        <taxon>Neoptera</taxon>
        <taxon>Endopterygota</taxon>
        <taxon>Lepidoptera</taxon>
        <taxon>Glossata</taxon>
        <taxon>Ditrysia</taxon>
        <taxon>Tineoidea</taxon>
        <taxon>Psychidae</taxon>
        <taxon>Oiketicinae</taxon>
        <taxon>Eumeta</taxon>
    </lineage>
</organism>
<feature type="domain" description="Reverse transcriptase" evidence="2">
    <location>
        <begin position="112"/>
        <end position="197"/>
    </location>
</feature>
<keyword evidence="3" id="KW-0695">RNA-directed DNA polymerase</keyword>
<sequence length="210" mass="23643">MFSLSHHTTANTLHSSKRRSVTKTSLDPPDDLSSVSLDEVQKLVKELKAKKAPGLDGISNKAIKCFPLILLSLLVPIFNACLKNCYFPPVWKEAEDYLGFLPAGLRNADYDIPKPGKSRDLPANYRPINLLSGLGKLYEKVLKTRLSEYLFGKGLIINEQFGFRPNHSCPQRALRLVEYITEGFKTKEKTVAVFFDVIRPLTGMARRPYS</sequence>
<dbReference type="OrthoDB" id="6626419at2759"/>
<keyword evidence="3" id="KW-0548">Nucleotidyltransferase</keyword>
<evidence type="ECO:0000259" key="2">
    <source>
        <dbReference type="Pfam" id="PF00078"/>
    </source>
</evidence>
<dbReference type="EMBL" id="BGZK01001104">
    <property type="protein sequence ID" value="GBP71323.1"/>
    <property type="molecule type" value="Genomic_DNA"/>
</dbReference>